<keyword evidence="8" id="KW-1185">Reference proteome</keyword>
<evidence type="ECO:0000256" key="6">
    <source>
        <dbReference type="SAM" id="Phobius"/>
    </source>
</evidence>
<name>A0A2P6R1L1_ROSCH</name>
<evidence type="ECO:0000313" key="7">
    <source>
        <dbReference type="EMBL" id="PRQ40321.1"/>
    </source>
</evidence>
<comment type="caution">
    <text evidence="7">The sequence shown here is derived from an EMBL/GenBank/DDBJ whole genome shotgun (WGS) entry which is preliminary data.</text>
</comment>
<protein>
    <submittedName>
        <fullName evidence="7">Putative glycosyl transferase, family 14</fullName>
    </submittedName>
</protein>
<keyword evidence="6" id="KW-1133">Transmembrane helix</keyword>
<dbReference type="InterPro" id="IPR044174">
    <property type="entry name" value="BC10-like"/>
</dbReference>
<dbReference type="OMA" id="APKELWH"/>
<dbReference type="Gramene" id="PRQ40321">
    <property type="protein sequence ID" value="PRQ40321"/>
    <property type="gene ID" value="RchiOBHm_Chr4g0434761"/>
</dbReference>
<gene>
    <name evidence="7" type="ORF">RchiOBHm_Chr4g0434761</name>
</gene>
<evidence type="ECO:0000313" key="8">
    <source>
        <dbReference type="Proteomes" id="UP000238479"/>
    </source>
</evidence>
<keyword evidence="4 6" id="KW-0472">Membrane</keyword>
<dbReference type="PANTHER" id="PTHR31042:SF91">
    <property type="entry name" value="CORE-2_I-BRANCHING BETA-1,6-N-ACETYLGLUCOSAMINYLTRANSFERASE FAMILY PROTEIN"/>
    <property type="match status" value="1"/>
</dbReference>
<keyword evidence="5" id="KW-0325">Glycoprotein</keyword>
<evidence type="ECO:0000256" key="2">
    <source>
        <dbReference type="ARBA" id="ARBA00022676"/>
    </source>
</evidence>
<dbReference type="Pfam" id="PF02485">
    <property type="entry name" value="Branch"/>
    <property type="match status" value="1"/>
</dbReference>
<proteinExistence type="predicted"/>
<evidence type="ECO:0000256" key="4">
    <source>
        <dbReference type="ARBA" id="ARBA00023136"/>
    </source>
</evidence>
<dbReference type="Proteomes" id="UP000238479">
    <property type="component" value="Chromosome 4"/>
</dbReference>
<dbReference type="GO" id="GO:0016020">
    <property type="term" value="C:membrane"/>
    <property type="evidence" value="ECO:0007669"/>
    <property type="project" value="UniProtKB-SubCell"/>
</dbReference>
<sequence>MKQGKLTVFVKDLSTGYLHVKTTIILSLSVLLLLFVLGMFIIGHTTKVLSSEVYFIPQLKTFSPLTANCTSHAQCQCNFSASPQLLPISSLPNIRDYIAPKELWHSMSDEELIWRASMVPQVTEYPYNRTPKVAFMFLAKGKLPLAPLWERFFMGHEGFFSVYLHAAPDFKNEPPESSVFYNRRIPSKAVEWGKATMVEAERRLLANALLDFSNERFVLLSESCVPLFNFTTIYDYLINSNYSFISSFDDPRGTGRGRYNRRMWPTVTLSDWRKGSQWFEVHRNLALKIVSDVTYYPIFKDLCQPPCYNDEHYLATLVSKVGPGKNSNRSITWVDWSVGGPHPATYGRQHVTEAFLNQLRHGFDCTYNGGISNICHLFARKFHPSTVEPLLKIAPTLFGFNTDNITTTK</sequence>
<comment type="subcellular location">
    <subcellularLocation>
        <location evidence="1">Membrane</location>
        <topology evidence="1">Single-pass type II membrane protein</topology>
    </subcellularLocation>
</comment>
<dbReference type="PANTHER" id="PTHR31042">
    <property type="entry name" value="CORE-2/I-BRANCHING BETA-1,6-N-ACETYLGLUCOSAMINYLTRANSFERASE FAMILY PROTEIN-RELATED"/>
    <property type="match status" value="1"/>
</dbReference>
<reference evidence="7 8" key="1">
    <citation type="journal article" date="2018" name="Nat. Genet.">
        <title>The Rosa genome provides new insights in the design of modern roses.</title>
        <authorList>
            <person name="Bendahmane M."/>
        </authorList>
    </citation>
    <scope>NUCLEOTIDE SEQUENCE [LARGE SCALE GENOMIC DNA]</scope>
    <source>
        <strain evidence="8">cv. Old Blush</strain>
    </source>
</reference>
<evidence type="ECO:0000256" key="3">
    <source>
        <dbReference type="ARBA" id="ARBA00022679"/>
    </source>
</evidence>
<dbReference type="AlphaFoldDB" id="A0A2P6R1L1"/>
<feature type="transmembrane region" description="Helical" evidence="6">
    <location>
        <begin position="20"/>
        <end position="42"/>
    </location>
</feature>
<accession>A0A2P6R1L1</accession>
<dbReference type="InterPro" id="IPR003406">
    <property type="entry name" value="Glyco_trans_14"/>
</dbReference>
<dbReference type="OrthoDB" id="191334at2759"/>
<dbReference type="EMBL" id="PDCK01000042">
    <property type="protein sequence ID" value="PRQ40321.1"/>
    <property type="molecule type" value="Genomic_DNA"/>
</dbReference>
<evidence type="ECO:0000256" key="5">
    <source>
        <dbReference type="ARBA" id="ARBA00023180"/>
    </source>
</evidence>
<keyword evidence="2" id="KW-0328">Glycosyltransferase</keyword>
<dbReference type="STRING" id="74649.A0A2P6R1L1"/>
<keyword evidence="3 7" id="KW-0808">Transferase</keyword>
<dbReference type="GO" id="GO:0016757">
    <property type="term" value="F:glycosyltransferase activity"/>
    <property type="evidence" value="ECO:0007669"/>
    <property type="project" value="UniProtKB-KW"/>
</dbReference>
<organism evidence="7 8">
    <name type="scientific">Rosa chinensis</name>
    <name type="common">China rose</name>
    <dbReference type="NCBI Taxonomy" id="74649"/>
    <lineage>
        <taxon>Eukaryota</taxon>
        <taxon>Viridiplantae</taxon>
        <taxon>Streptophyta</taxon>
        <taxon>Embryophyta</taxon>
        <taxon>Tracheophyta</taxon>
        <taxon>Spermatophyta</taxon>
        <taxon>Magnoliopsida</taxon>
        <taxon>eudicotyledons</taxon>
        <taxon>Gunneridae</taxon>
        <taxon>Pentapetalae</taxon>
        <taxon>rosids</taxon>
        <taxon>fabids</taxon>
        <taxon>Rosales</taxon>
        <taxon>Rosaceae</taxon>
        <taxon>Rosoideae</taxon>
        <taxon>Rosoideae incertae sedis</taxon>
        <taxon>Rosa</taxon>
    </lineage>
</organism>
<evidence type="ECO:0000256" key="1">
    <source>
        <dbReference type="ARBA" id="ARBA00004606"/>
    </source>
</evidence>
<keyword evidence="6" id="KW-0812">Transmembrane</keyword>